<dbReference type="PROSITE" id="PS51012">
    <property type="entry name" value="ABC_TM2"/>
    <property type="match status" value="1"/>
</dbReference>
<feature type="transmembrane region" description="Helical" evidence="5">
    <location>
        <begin position="232"/>
        <end position="254"/>
    </location>
</feature>
<evidence type="ECO:0000259" key="6">
    <source>
        <dbReference type="PROSITE" id="PS51012"/>
    </source>
</evidence>
<gene>
    <name evidence="7" type="ORF">J2S11_003714</name>
</gene>
<dbReference type="InterPro" id="IPR013525">
    <property type="entry name" value="ABC2_TM"/>
</dbReference>
<dbReference type="Proteomes" id="UP001235840">
    <property type="component" value="Unassembled WGS sequence"/>
</dbReference>
<dbReference type="PIRSF" id="PIRSF006648">
    <property type="entry name" value="DrrB"/>
    <property type="match status" value="1"/>
</dbReference>
<dbReference type="EMBL" id="JAUSTY010000020">
    <property type="protein sequence ID" value="MDQ0167785.1"/>
    <property type="molecule type" value="Genomic_DNA"/>
</dbReference>
<comment type="caution">
    <text evidence="7">The sequence shown here is derived from an EMBL/GenBank/DDBJ whole genome shotgun (WGS) entry which is preliminary data.</text>
</comment>
<name>A0ABT9W3F7_9BACI</name>
<evidence type="ECO:0000313" key="8">
    <source>
        <dbReference type="Proteomes" id="UP001235840"/>
    </source>
</evidence>
<dbReference type="PANTHER" id="PTHR43229">
    <property type="entry name" value="NODULATION PROTEIN J"/>
    <property type="match status" value="1"/>
</dbReference>
<keyword evidence="3 5" id="KW-1133">Transmembrane helix</keyword>
<dbReference type="RefSeq" id="WP_307396982.1">
    <property type="nucleotide sequence ID" value="NZ_BAAADK010000049.1"/>
</dbReference>
<evidence type="ECO:0000256" key="5">
    <source>
        <dbReference type="SAM" id="Phobius"/>
    </source>
</evidence>
<feature type="transmembrane region" description="Helical" evidence="5">
    <location>
        <begin position="66"/>
        <end position="89"/>
    </location>
</feature>
<feature type="transmembrane region" description="Helical" evidence="5">
    <location>
        <begin position="110"/>
        <end position="139"/>
    </location>
</feature>
<sequence>MEKTLEKPQVNNYFKQLVQSLLFEIIRNPKLLFHIMIFPIALLGLFWGMGALIPSSGGMDQSFNEFIFPGMLVFALMTIGLLGTSVPIIEMREKGVLKLFQVTPLSTFQFILCNIVVRIILSFIQIGIFLLIGLVFGIIKVGVFIPVLLLCLLGILLMLTLGFFFGSVFRSAEIASGVLSFLIVPILFISGVLLPFSIIPEFIKTVSMILPFVYLGDALRQVMLSSDGEFPLYLNILMLFSFSLIFLLLTIKVFKFHKE</sequence>
<keyword evidence="8" id="KW-1185">Reference proteome</keyword>
<comment type="subcellular location">
    <subcellularLocation>
        <location evidence="1">Membrane</location>
        <topology evidence="1">Multi-pass membrane protein</topology>
    </subcellularLocation>
</comment>
<dbReference type="InterPro" id="IPR047817">
    <property type="entry name" value="ABC2_TM_bact-type"/>
</dbReference>
<organism evidence="7 8">
    <name type="scientific">Caldalkalibacillus horti</name>
    <dbReference type="NCBI Taxonomy" id="77523"/>
    <lineage>
        <taxon>Bacteria</taxon>
        <taxon>Bacillati</taxon>
        <taxon>Bacillota</taxon>
        <taxon>Bacilli</taxon>
        <taxon>Bacillales</taxon>
        <taxon>Bacillaceae</taxon>
        <taxon>Caldalkalibacillus</taxon>
    </lineage>
</organism>
<proteinExistence type="predicted"/>
<evidence type="ECO:0000256" key="4">
    <source>
        <dbReference type="ARBA" id="ARBA00023136"/>
    </source>
</evidence>
<feature type="domain" description="ABC transmembrane type-2" evidence="6">
    <location>
        <begin position="30"/>
        <end position="257"/>
    </location>
</feature>
<feature type="transmembrane region" description="Helical" evidence="5">
    <location>
        <begin position="31"/>
        <end position="54"/>
    </location>
</feature>
<dbReference type="PANTHER" id="PTHR43229:SF3">
    <property type="entry name" value="ABC-TYPE MULTIDRUG TRANSPORT SYSTEM, PERMEASE COMPONENT"/>
    <property type="match status" value="1"/>
</dbReference>
<evidence type="ECO:0000256" key="2">
    <source>
        <dbReference type="ARBA" id="ARBA00022692"/>
    </source>
</evidence>
<evidence type="ECO:0000313" key="7">
    <source>
        <dbReference type="EMBL" id="MDQ0167785.1"/>
    </source>
</evidence>
<dbReference type="InterPro" id="IPR051784">
    <property type="entry name" value="Nod_factor_ABC_transporter"/>
</dbReference>
<reference evidence="7 8" key="1">
    <citation type="submission" date="2023-07" db="EMBL/GenBank/DDBJ databases">
        <title>Genomic Encyclopedia of Type Strains, Phase IV (KMG-IV): sequencing the most valuable type-strain genomes for metagenomic binning, comparative biology and taxonomic classification.</title>
        <authorList>
            <person name="Goeker M."/>
        </authorList>
    </citation>
    <scope>NUCLEOTIDE SEQUENCE [LARGE SCALE GENOMIC DNA]</scope>
    <source>
        <strain evidence="7 8">DSM 12751</strain>
    </source>
</reference>
<evidence type="ECO:0000256" key="3">
    <source>
        <dbReference type="ARBA" id="ARBA00022989"/>
    </source>
</evidence>
<feature type="transmembrane region" description="Helical" evidence="5">
    <location>
        <begin position="145"/>
        <end position="166"/>
    </location>
</feature>
<protein>
    <submittedName>
        <fullName evidence="7">ABC-2 type transport system permease protein</fullName>
    </submittedName>
</protein>
<dbReference type="InterPro" id="IPR000412">
    <property type="entry name" value="ABC_2_transport"/>
</dbReference>
<accession>A0ABT9W3F7</accession>
<keyword evidence="4 5" id="KW-0472">Membrane</keyword>
<keyword evidence="2 5" id="KW-0812">Transmembrane</keyword>
<dbReference type="Pfam" id="PF12698">
    <property type="entry name" value="ABC2_membrane_3"/>
    <property type="match status" value="1"/>
</dbReference>
<feature type="transmembrane region" description="Helical" evidence="5">
    <location>
        <begin position="178"/>
        <end position="199"/>
    </location>
</feature>
<evidence type="ECO:0000256" key="1">
    <source>
        <dbReference type="ARBA" id="ARBA00004141"/>
    </source>
</evidence>